<proteinExistence type="predicted"/>
<dbReference type="STRING" id="311333.SAMN05421664_3292"/>
<keyword evidence="3" id="KW-0274">FAD</keyword>
<dbReference type="GO" id="GO:0008115">
    <property type="term" value="F:sarcosine oxidase activity"/>
    <property type="evidence" value="ECO:0007669"/>
    <property type="project" value="TreeGrafter"/>
</dbReference>
<dbReference type="SUPFAM" id="SSF51905">
    <property type="entry name" value="FAD/NAD(P)-binding domain"/>
    <property type="match status" value="1"/>
</dbReference>
<dbReference type="RefSeq" id="WP_089756799.1">
    <property type="nucleotide sequence ID" value="NZ_FNKL01000004.1"/>
</dbReference>
<comment type="cofactor">
    <cofactor evidence="1">
        <name>FAD</name>
        <dbReference type="ChEBI" id="CHEBI:57692"/>
    </cofactor>
</comment>
<dbReference type="AlphaFoldDB" id="A0A1H1FVS4"/>
<dbReference type="SUPFAM" id="SSF54373">
    <property type="entry name" value="FAD-linked reductases, C-terminal domain"/>
    <property type="match status" value="1"/>
</dbReference>
<keyword evidence="7" id="KW-1185">Reference proteome</keyword>
<dbReference type="OrthoDB" id="9801699at2"/>
<evidence type="ECO:0000259" key="5">
    <source>
        <dbReference type="Pfam" id="PF01266"/>
    </source>
</evidence>
<dbReference type="Gene3D" id="3.50.50.60">
    <property type="entry name" value="FAD/NAD(P)-binding domain"/>
    <property type="match status" value="1"/>
</dbReference>
<dbReference type="InterPro" id="IPR006076">
    <property type="entry name" value="FAD-dep_OxRdtase"/>
</dbReference>
<dbReference type="InterPro" id="IPR036188">
    <property type="entry name" value="FAD/NAD-bd_sf"/>
</dbReference>
<dbReference type="PANTHER" id="PTHR10961:SF7">
    <property type="entry name" value="FAD DEPENDENT OXIDOREDUCTASE DOMAIN-CONTAINING PROTEIN"/>
    <property type="match status" value="1"/>
</dbReference>
<feature type="domain" description="FAD dependent oxidoreductase" evidence="5">
    <location>
        <begin position="7"/>
        <end position="372"/>
    </location>
</feature>
<dbReference type="InterPro" id="IPR045170">
    <property type="entry name" value="MTOX"/>
</dbReference>
<sequence>MTQENYDVIVIGGGAIGLATAYHLGKRNAKTLVLEQFTFVNQLGSSAGVSRQFRIPYPQEYMVQMALDAEPYWDELQKQTDTQLLDKVGTLWFGDPNVHSTEGNIAEAEQALKALNVPYTTLTSKEIEEKYHFRNLPETYTGLFQPDGASINFKATIETLLDLCKKSETVDLEENSPVLKIEQMGDLFEIITPNGSYITKKLAIIPGPYINSVINLLDFKIEATYWNMSSAYFKKTDPNIQYPTWFVFQNAIGENGNQFYGFPSVDWDHPEYIRVAPDFVITPLEEPSDRTLIPNQQELEYTSEWIKNHMTGLNTEPEYTSTCLIALSKIANKELLIDFAPNYVPNHKNIVLYATGWAAKFTPFLGKVMTDLVLDGHTNFDITPFQLGRKYFKAL</sequence>
<evidence type="ECO:0000313" key="6">
    <source>
        <dbReference type="EMBL" id="SDR05015.1"/>
    </source>
</evidence>
<evidence type="ECO:0000313" key="7">
    <source>
        <dbReference type="Proteomes" id="UP000199627"/>
    </source>
</evidence>
<dbReference type="Pfam" id="PF01266">
    <property type="entry name" value="DAO"/>
    <property type="match status" value="1"/>
</dbReference>
<evidence type="ECO:0000256" key="4">
    <source>
        <dbReference type="ARBA" id="ARBA00023002"/>
    </source>
</evidence>
<keyword evidence="4" id="KW-0560">Oxidoreductase</keyword>
<protein>
    <submittedName>
        <fullName evidence="6">Sarcosine oxidase/sarcosine oxidase / L-pipecolate oxidase</fullName>
    </submittedName>
</protein>
<organism evidence="6 7">
    <name type="scientific">Chryseobacterium soldanellicola</name>
    <dbReference type="NCBI Taxonomy" id="311333"/>
    <lineage>
        <taxon>Bacteria</taxon>
        <taxon>Pseudomonadati</taxon>
        <taxon>Bacteroidota</taxon>
        <taxon>Flavobacteriia</taxon>
        <taxon>Flavobacteriales</taxon>
        <taxon>Weeksellaceae</taxon>
        <taxon>Chryseobacterium group</taxon>
        <taxon>Chryseobacterium</taxon>
    </lineage>
</organism>
<evidence type="ECO:0000256" key="3">
    <source>
        <dbReference type="ARBA" id="ARBA00022827"/>
    </source>
</evidence>
<dbReference type="Gene3D" id="3.30.9.10">
    <property type="entry name" value="D-Amino Acid Oxidase, subunit A, domain 2"/>
    <property type="match status" value="1"/>
</dbReference>
<dbReference type="PANTHER" id="PTHR10961">
    <property type="entry name" value="PEROXISOMAL SARCOSINE OXIDASE"/>
    <property type="match status" value="1"/>
</dbReference>
<dbReference type="Proteomes" id="UP000199627">
    <property type="component" value="Unassembled WGS sequence"/>
</dbReference>
<name>A0A1H1FVS4_9FLAO</name>
<keyword evidence="2" id="KW-0285">Flavoprotein</keyword>
<dbReference type="EMBL" id="FNKL01000004">
    <property type="protein sequence ID" value="SDR05015.1"/>
    <property type="molecule type" value="Genomic_DNA"/>
</dbReference>
<evidence type="ECO:0000256" key="1">
    <source>
        <dbReference type="ARBA" id="ARBA00001974"/>
    </source>
</evidence>
<evidence type="ECO:0000256" key="2">
    <source>
        <dbReference type="ARBA" id="ARBA00022630"/>
    </source>
</evidence>
<gene>
    <name evidence="6" type="ORF">SAMN05421664_3292</name>
</gene>
<accession>A0A1H1FVS4</accession>
<dbReference type="GO" id="GO:0050660">
    <property type="term" value="F:flavin adenine dinucleotide binding"/>
    <property type="evidence" value="ECO:0007669"/>
    <property type="project" value="InterPro"/>
</dbReference>
<reference evidence="7" key="1">
    <citation type="submission" date="2016-10" db="EMBL/GenBank/DDBJ databases">
        <authorList>
            <person name="Varghese N."/>
            <person name="Submissions S."/>
        </authorList>
    </citation>
    <scope>NUCLEOTIDE SEQUENCE [LARGE SCALE GENOMIC DNA]</scope>
    <source>
        <strain evidence="7">DSM 17072</strain>
    </source>
</reference>